<accession>A0A0F4QFM0</accession>
<dbReference type="PROSITE" id="PS00018">
    <property type="entry name" value="EF_HAND_1"/>
    <property type="match status" value="1"/>
</dbReference>
<dbReference type="InterPro" id="IPR018247">
    <property type="entry name" value="EF_Hand_1_Ca_BS"/>
</dbReference>
<dbReference type="PATRIC" id="fig|43658.5.peg.3938"/>
<dbReference type="SUPFAM" id="SSF47473">
    <property type="entry name" value="EF-hand"/>
    <property type="match status" value="1"/>
</dbReference>
<dbReference type="PROSITE" id="PS50222">
    <property type="entry name" value="EF_HAND_2"/>
    <property type="match status" value="1"/>
</dbReference>
<dbReference type="Gene3D" id="1.10.238.10">
    <property type="entry name" value="EF-hand"/>
    <property type="match status" value="1"/>
</dbReference>
<proteinExistence type="predicted"/>
<organism evidence="3 4">
    <name type="scientific">Pseudoalteromonas rubra</name>
    <dbReference type="NCBI Taxonomy" id="43658"/>
    <lineage>
        <taxon>Bacteria</taxon>
        <taxon>Pseudomonadati</taxon>
        <taxon>Pseudomonadota</taxon>
        <taxon>Gammaproteobacteria</taxon>
        <taxon>Alteromonadales</taxon>
        <taxon>Pseudoalteromonadaceae</taxon>
        <taxon>Pseudoalteromonas</taxon>
    </lineage>
</organism>
<dbReference type="AlphaFoldDB" id="A0A0F4QFM0"/>
<comment type="caution">
    <text evidence="3">The sequence shown here is derived from an EMBL/GenBank/DDBJ whole genome shotgun (WGS) entry which is preliminary data.</text>
</comment>
<feature type="chain" id="PRO_5002475279" evidence="1">
    <location>
        <begin position="23"/>
        <end position="73"/>
    </location>
</feature>
<sequence length="73" mass="7553">MKTSMTMIAALGLTVLATGAIAGGDFEKYDTDGDGAISLSESKANPRLMGQFKDLDSNGDGLLSKSEFSGFNS</sequence>
<dbReference type="InterPro" id="IPR002048">
    <property type="entry name" value="EF_hand_dom"/>
</dbReference>
<evidence type="ECO:0000313" key="3">
    <source>
        <dbReference type="EMBL" id="KJZ06518.1"/>
    </source>
</evidence>
<dbReference type="GO" id="GO:0005509">
    <property type="term" value="F:calcium ion binding"/>
    <property type="evidence" value="ECO:0007669"/>
    <property type="project" value="InterPro"/>
</dbReference>
<dbReference type="EMBL" id="JXYA01000047">
    <property type="protein sequence ID" value="KJZ06518.1"/>
    <property type="molecule type" value="Genomic_DNA"/>
</dbReference>
<evidence type="ECO:0000313" key="4">
    <source>
        <dbReference type="Proteomes" id="UP000033452"/>
    </source>
</evidence>
<evidence type="ECO:0000256" key="1">
    <source>
        <dbReference type="SAM" id="SignalP"/>
    </source>
</evidence>
<keyword evidence="1" id="KW-0732">Signal</keyword>
<keyword evidence="4" id="KW-1185">Reference proteome</keyword>
<reference evidence="3 4" key="1">
    <citation type="journal article" date="2015" name="BMC Genomics">
        <title>Genome mining reveals unlocked bioactive potential of marine Gram-negative bacteria.</title>
        <authorList>
            <person name="Machado H."/>
            <person name="Sonnenschein E.C."/>
            <person name="Melchiorsen J."/>
            <person name="Gram L."/>
        </authorList>
    </citation>
    <scope>NUCLEOTIDE SEQUENCE [LARGE SCALE GENOMIC DNA]</scope>
    <source>
        <strain evidence="3 4">S2471</strain>
    </source>
</reference>
<name>A0A0F4QFM0_9GAMM</name>
<protein>
    <submittedName>
        <fullName evidence="3">Calmodulin</fullName>
    </submittedName>
</protein>
<feature type="signal peptide" evidence="1">
    <location>
        <begin position="1"/>
        <end position="22"/>
    </location>
</feature>
<dbReference type="Proteomes" id="UP000033452">
    <property type="component" value="Unassembled WGS sequence"/>
</dbReference>
<evidence type="ECO:0000259" key="2">
    <source>
        <dbReference type="PROSITE" id="PS50222"/>
    </source>
</evidence>
<feature type="domain" description="EF-hand" evidence="2">
    <location>
        <begin position="43"/>
        <end position="73"/>
    </location>
</feature>
<dbReference type="RefSeq" id="WP_046006483.1">
    <property type="nucleotide sequence ID" value="NZ_JXYA01000047.1"/>
</dbReference>
<dbReference type="OrthoDB" id="6315805at2"/>
<gene>
    <name evidence="3" type="ORF">TW77_18615</name>
</gene>
<dbReference type="Pfam" id="PF13202">
    <property type="entry name" value="EF-hand_5"/>
    <property type="match status" value="2"/>
</dbReference>
<dbReference type="InterPro" id="IPR011992">
    <property type="entry name" value="EF-hand-dom_pair"/>
</dbReference>